<dbReference type="GO" id="GO:0016491">
    <property type="term" value="F:oxidoreductase activity"/>
    <property type="evidence" value="ECO:0007669"/>
    <property type="project" value="UniProtKB-KW"/>
</dbReference>
<dbReference type="Gene3D" id="3.40.50.720">
    <property type="entry name" value="NAD(P)-binding Rossmann-like Domain"/>
    <property type="match status" value="1"/>
</dbReference>
<evidence type="ECO:0000313" key="2">
    <source>
        <dbReference type="EMBL" id="PRW57353.1"/>
    </source>
</evidence>
<sequence>MSLTAEQRLAAYSPAGRTCLVTGGTKGIGRAVVEELAGLGARVYTCARSAADLEELLAHCKAQGWDVQGSVADVSKAEDRQRLVAAVSEAFGGQLTVLFNNVGTNIRKPTEQYTQEEWSFLLSANLESAFALCQLCHPLLKATGDGVVIFNSSVAGGPTALMSGTIYGLTKAALNQLAKNLTCEWAKDNIRAIAVAPWYTATPLAQQVLKDKEYEAKVLERTPMGRVAQPVEVARVVSFLSSPAASYIAGATIAVDGGYSIKGMYF</sequence>
<dbReference type="FunFam" id="3.40.50.720:FF:000084">
    <property type="entry name" value="Short-chain dehydrogenase reductase"/>
    <property type="match status" value="1"/>
</dbReference>
<dbReference type="EMBL" id="LHPG02000007">
    <property type="protein sequence ID" value="PRW57353.1"/>
    <property type="molecule type" value="Genomic_DNA"/>
</dbReference>
<dbReference type="AlphaFoldDB" id="A0A2P6TTI3"/>
<dbReference type="STRING" id="3076.A0A2P6TTI3"/>
<accession>A0A2P6TTI3</accession>
<dbReference type="SUPFAM" id="SSF51735">
    <property type="entry name" value="NAD(P)-binding Rossmann-fold domains"/>
    <property type="match status" value="1"/>
</dbReference>
<dbReference type="InterPro" id="IPR045000">
    <property type="entry name" value="TR"/>
</dbReference>
<dbReference type="Proteomes" id="UP000239899">
    <property type="component" value="Unassembled WGS sequence"/>
</dbReference>
<dbReference type="OrthoDB" id="417891at2759"/>
<protein>
    <submittedName>
        <fullName evidence="2">Tropinone reductase</fullName>
    </submittedName>
</protein>
<dbReference type="SMR" id="A0A2P6TTI3"/>
<keyword evidence="3" id="KW-1185">Reference proteome</keyword>
<dbReference type="PANTHER" id="PTHR42898:SF6">
    <property type="entry name" value="NADP-DEPENDENT MANNITOL DEHYDROGENASE"/>
    <property type="match status" value="1"/>
</dbReference>
<evidence type="ECO:0000256" key="1">
    <source>
        <dbReference type="ARBA" id="ARBA00023002"/>
    </source>
</evidence>
<evidence type="ECO:0000313" key="3">
    <source>
        <dbReference type="Proteomes" id="UP000239899"/>
    </source>
</evidence>
<comment type="caution">
    <text evidence="2">The sequence shown here is derived from an EMBL/GenBank/DDBJ whole genome shotgun (WGS) entry which is preliminary data.</text>
</comment>
<dbReference type="InterPro" id="IPR036291">
    <property type="entry name" value="NAD(P)-bd_dom_sf"/>
</dbReference>
<organism evidence="2 3">
    <name type="scientific">Chlorella sorokiniana</name>
    <name type="common">Freshwater green alga</name>
    <dbReference type="NCBI Taxonomy" id="3076"/>
    <lineage>
        <taxon>Eukaryota</taxon>
        <taxon>Viridiplantae</taxon>
        <taxon>Chlorophyta</taxon>
        <taxon>core chlorophytes</taxon>
        <taxon>Trebouxiophyceae</taxon>
        <taxon>Chlorellales</taxon>
        <taxon>Chlorellaceae</taxon>
        <taxon>Chlorella clade</taxon>
        <taxon>Chlorella</taxon>
    </lineage>
</organism>
<name>A0A2P6TTI3_CHLSO</name>
<dbReference type="PANTHER" id="PTHR42898">
    <property type="entry name" value="TROPINONE REDUCTASE"/>
    <property type="match status" value="1"/>
</dbReference>
<dbReference type="Pfam" id="PF13561">
    <property type="entry name" value="adh_short_C2"/>
    <property type="match status" value="1"/>
</dbReference>
<proteinExistence type="predicted"/>
<keyword evidence="1" id="KW-0560">Oxidoreductase</keyword>
<dbReference type="InterPro" id="IPR002347">
    <property type="entry name" value="SDR_fam"/>
</dbReference>
<dbReference type="PRINTS" id="PR00081">
    <property type="entry name" value="GDHRDH"/>
</dbReference>
<reference evidence="2 3" key="1">
    <citation type="journal article" date="2018" name="Plant J.">
        <title>Genome sequences of Chlorella sorokiniana UTEX 1602 and Micractinium conductrix SAG 241.80: implications to maltose excretion by a green alga.</title>
        <authorList>
            <person name="Arriola M.B."/>
            <person name="Velmurugan N."/>
            <person name="Zhang Y."/>
            <person name="Plunkett M.H."/>
            <person name="Hondzo H."/>
            <person name="Barney B.M."/>
        </authorList>
    </citation>
    <scope>NUCLEOTIDE SEQUENCE [LARGE SCALE GENOMIC DNA]</scope>
    <source>
        <strain evidence="3">UTEX 1602</strain>
    </source>
</reference>
<gene>
    <name evidence="2" type="ORF">C2E21_4050</name>
</gene>